<sequence>MCRLLGFHRNSAYGIEALEVKQSARKFQKLSTLLPPKVTGGPKVVANEPKSQTED</sequence>
<proteinExistence type="predicted"/>
<evidence type="ECO:0000313" key="1">
    <source>
        <dbReference type="EMBL" id="DAA03516.1"/>
    </source>
</evidence>
<dbReference type="AlphaFoldDB" id="Q6IHU9"/>
<name>Q6IHU9_DROME</name>
<organism evidence="1">
    <name type="scientific">Drosophila melanogaster</name>
    <name type="common">Fruit fly</name>
    <dbReference type="NCBI Taxonomy" id="7227"/>
    <lineage>
        <taxon>Eukaryota</taxon>
        <taxon>Metazoa</taxon>
        <taxon>Ecdysozoa</taxon>
        <taxon>Arthropoda</taxon>
        <taxon>Hexapoda</taxon>
        <taxon>Insecta</taxon>
        <taxon>Pterygota</taxon>
        <taxon>Neoptera</taxon>
        <taxon>Endopterygota</taxon>
        <taxon>Diptera</taxon>
        <taxon>Brachycera</taxon>
        <taxon>Muscomorpha</taxon>
        <taxon>Ephydroidea</taxon>
        <taxon>Drosophilidae</taxon>
        <taxon>Drosophila</taxon>
        <taxon>Sophophora</taxon>
    </lineage>
</organism>
<protein>
    <submittedName>
        <fullName evidence="1">HDC00874</fullName>
    </submittedName>
</protein>
<reference evidence="1" key="1">
    <citation type="journal article" date="2003" name="Genome Biol.">
        <title>An integrated gene annotation and transcriptional profiling approach towards the full gene content of the Drosophila genome.</title>
        <authorList>
            <person name="Hild M."/>
            <person name="Beckmann B."/>
            <person name="Haas S.A."/>
            <person name="Koch B."/>
            <person name="Solovyev V."/>
            <person name="Busold C."/>
            <person name="Fellenberg K."/>
            <person name="Boutros M."/>
            <person name="Vingron M."/>
            <person name="Sauer F."/>
            <person name="Hoheisel J.D."/>
            <person name="Paro R."/>
        </authorList>
    </citation>
    <scope>NUCLEOTIDE SEQUENCE</scope>
</reference>
<accession>Q6IHU9</accession>
<dbReference type="EMBL" id="BK003317">
    <property type="protein sequence ID" value="DAA03516.1"/>
    <property type="molecule type" value="Genomic_DNA"/>
</dbReference>
<gene>
    <name evidence="1" type="ORF">HDC00874</name>
</gene>